<dbReference type="CDD" id="cd03768">
    <property type="entry name" value="SR_ResInv"/>
    <property type="match status" value="1"/>
</dbReference>
<dbReference type="EMBL" id="QRJH01000005">
    <property type="protein sequence ID" value="RHH17995.1"/>
    <property type="molecule type" value="Genomic_DNA"/>
</dbReference>
<feature type="active site" description="O-(5'-phospho-DNA)-serine intermediate" evidence="4 5">
    <location>
        <position position="26"/>
    </location>
</feature>
<protein>
    <submittedName>
        <fullName evidence="7">Recombinase family protein</fullName>
    </submittedName>
</protein>
<dbReference type="PROSITE" id="PS51736">
    <property type="entry name" value="RECOMBINASES_3"/>
    <property type="match status" value="1"/>
</dbReference>
<dbReference type="Proteomes" id="UP000284024">
    <property type="component" value="Unassembled WGS sequence"/>
</dbReference>
<comment type="caution">
    <text evidence="7">The sequence shown here is derived from an EMBL/GenBank/DDBJ whole genome shotgun (WGS) entry which is preliminary data.</text>
</comment>
<keyword evidence="1" id="KW-0229">DNA integration</keyword>
<keyword evidence="2" id="KW-0238">DNA-binding</keyword>
<organism evidence="7 8">
    <name type="scientific">Blautia obeum</name>
    <dbReference type="NCBI Taxonomy" id="40520"/>
    <lineage>
        <taxon>Bacteria</taxon>
        <taxon>Bacillati</taxon>
        <taxon>Bacillota</taxon>
        <taxon>Clostridia</taxon>
        <taxon>Lachnospirales</taxon>
        <taxon>Lachnospiraceae</taxon>
        <taxon>Blautia</taxon>
    </lineage>
</organism>
<evidence type="ECO:0000259" key="6">
    <source>
        <dbReference type="PROSITE" id="PS51736"/>
    </source>
</evidence>
<accession>A0A414W135</accession>
<dbReference type="Pfam" id="PF00239">
    <property type="entry name" value="Resolvase"/>
    <property type="match status" value="1"/>
</dbReference>
<dbReference type="InterPro" id="IPR006119">
    <property type="entry name" value="Resolv_N"/>
</dbReference>
<dbReference type="GO" id="GO:0000150">
    <property type="term" value="F:DNA strand exchange activity"/>
    <property type="evidence" value="ECO:0007669"/>
    <property type="project" value="InterPro"/>
</dbReference>
<evidence type="ECO:0000256" key="3">
    <source>
        <dbReference type="ARBA" id="ARBA00023172"/>
    </source>
</evidence>
<evidence type="ECO:0000256" key="2">
    <source>
        <dbReference type="ARBA" id="ARBA00023125"/>
    </source>
</evidence>
<evidence type="ECO:0000313" key="7">
    <source>
        <dbReference type="EMBL" id="RHH17995.1"/>
    </source>
</evidence>
<dbReference type="SMART" id="SM00857">
    <property type="entry name" value="Resolvase"/>
    <property type="match status" value="1"/>
</dbReference>
<evidence type="ECO:0000256" key="1">
    <source>
        <dbReference type="ARBA" id="ARBA00022908"/>
    </source>
</evidence>
<dbReference type="InterPro" id="IPR050639">
    <property type="entry name" value="SSR_resolvase"/>
</dbReference>
<gene>
    <name evidence="7" type="ORF">DW222_11470</name>
</gene>
<dbReference type="GO" id="GO:0003677">
    <property type="term" value="F:DNA binding"/>
    <property type="evidence" value="ECO:0007669"/>
    <property type="project" value="UniProtKB-KW"/>
</dbReference>
<dbReference type="InterPro" id="IPR006118">
    <property type="entry name" value="Recombinase_CS"/>
</dbReference>
<dbReference type="RefSeq" id="WP_118235886.1">
    <property type="nucleotide sequence ID" value="NZ_QRJH01000005.1"/>
</dbReference>
<dbReference type="SUPFAM" id="SSF53041">
    <property type="entry name" value="Resolvase-like"/>
    <property type="match status" value="1"/>
</dbReference>
<evidence type="ECO:0000256" key="5">
    <source>
        <dbReference type="PROSITE-ProRule" id="PRU10137"/>
    </source>
</evidence>
<keyword evidence="3" id="KW-0233">DNA recombination</keyword>
<dbReference type="AlphaFoldDB" id="A0A414W135"/>
<sequence length="222" mass="25678">MSISNIATQQIIHTTEHRTYYYARVSSTGQNLARQIAAFKKIGAEEREIITDKASGKDIDRPGYQALKTTLLRPDDTLVIVSLDRLSRKKEDIKTELQYFREHNIRLKILDIPTTLIEPPEGQEWLFDMVLNILTEVMASIAEQERLSIRSRQKQGIEALRGTPGWENYGRPDQQIPENYEEVMQRWLNHEITAVAAMNLSGLKRTTFYKLAKKYKNGELEI</sequence>
<dbReference type="PROSITE" id="PS00397">
    <property type="entry name" value="RECOMBINASES_1"/>
    <property type="match status" value="1"/>
</dbReference>
<dbReference type="PANTHER" id="PTHR30461:SF2">
    <property type="entry name" value="SERINE RECOMBINASE PINE-RELATED"/>
    <property type="match status" value="1"/>
</dbReference>
<dbReference type="Gene3D" id="3.40.50.1390">
    <property type="entry name" value="Resolvase, N-terminal catalytic domain"/>
    <property type="match status" value="1"/>
</dbReference>
<evidence type="ECO:0000313" key="8">
    <source>
        <dbReference type="Proteomes" id="UP000284024"/>
    </source>
</evidence>
<dbReference type="GO" id="GO:0015074">
    <property type="term" value="P:DNA integration"/>
    <property type="evidence" value="ECO:0007669"/>
    <property type="project" value="UniProtKB-KW"/>
</dbReference>
<name>A0A414W135_9FIRM</name>
<feature type="domain" description="Resolvase/invertase-type recombinase catalytic" evidence="6">
    <location>
        <begin position="18"/>
        <end position="164"/>
    </location>
</feature>
<dbReference type="InterPro" id="IPR036162">
    <property type="entry name" value="Resolvase-like_N_sf"/>
</dbReference>
<proteinExistence type="predicted"/>
<reference evidence="7 8" key="1">
    <citation type="submission" date="2018-08" db="EMBL/GenBank/DDBJ databases">
        <title>A genome reference for cultivated species of the human gut microbiota.</title>
        <authorList>
            <person name="Zou Y."/>
            <person name="Xue W."/>
            <person name="Luo G."/>
        </authorList>
    </citation>
    <scope>NUCLEOTIDE SEQUENCE [LARGE SCALE GENOMIC DNA]</scope>
    <source>
        <strain evidence="7 8">AM18-2AC</strain>
    </source>
</reference>
<evidence type="ECO:0000256" key="4">
    <source>
        <dbReference type="PIRSR" id="PIRSR606118-50"/>
    </source>
</evidence>
<dbReference type="PANTHER" id="PTHR30461">
    <property type="entry name" value="DNA-INVERTASE FROM LAMBDOID PROPHAGE"/>
    <property type="match status" value="1"/>
</dbReference>